<dbReference type="STRING" id="231916.A0A409VXH3"/>
<gene>
    <name evidence="2" type="ORF">CVT26_014255</name>
</gene>
<evidence type="ECO:0000256" key="1">
    <source>
        <dbReference type="SAM" id="MobiDB-lite"/>
    </source>
</evidence>
<feature type="compositionally biased region" description="Low complexity" evidence="1">
    <location>
        <begin position="418"/>
        <end position="441"/>
    </location>
</feature>
<dbReference type="EMBL" id="NHYE01005521">
    <property type="protein sequence ID" value="PPQ70951.1"/>
    <property type="molecule type" value="Genomic_DNA"/>
</dbReference>
<dbReference type="InParanoid" id="A0A409VXH3"/>
<organism evidence="2 3">
    <name type="scientific">Gymnopilus dilepis</name>
    <dbReference type="NCBI Taxonomy" id="231916"/>
    <lineage>
        <taxon>Eukaryota</taxon>
        <taxon>Fungi</taxon>
        <taxon>Dikarya</taxon>
        <taxon>Basidiomycota</taxon>
        <taxon>Agaricomycotina</taxon>
        <taxon>Agaricomycetes</taxon>
        <taxon>Agaricomycetidae</taxon>
        <taxon>Agaricales</taxon>
        <taxon>Agaricineae</taxon>
        <taxon>Hymenogastraceae</taxon>
        <taxon>Gymnopilus</taxon>
    </lineage>
</organism>
<sequence>MVEVSALGPIDPSSLPDVHHEEEKAAPWIVRKLVGSMTGRIVMSSYETLRAAGTNVICLSPWGDSSPLFLPCIRFRDLAVHGVVAATAERLLLTIAWSFGNDRMGPVSDVVVGTLGDTILVEIGLHAGFEMTTKVANDLIFDGAVKKMVPIHSGRLETTGVKVLLITLKYKHTMSDAALGFYRSSMHSDTSLFSAVKDYLAVEKGWFSPYLFASGRRPIIPRSMKPDIVFCHGPFLSGDYRVGQTLLTESASVMAFCETPSAEVIESALGQTDSHLSLKQLKDNLSIPSISKVFDRSRTPSPDPALTPLPSPPTPRRMVILVVGLRPHRKLWSLSARPSESVINYILLNGCPAIVVPVKVGAPLVAWDALTLEQLWRIDLPASDGTRSASGNFEGVVDVIFEYLDLCIDWERVKVPMTGSDNASDGGSNSSTSSSLSLEGAPKAKLDATQQRELLKDAVTLVVAAAIRSKTSKEARNELDADRAGIAMWRIP</sequence>
<proteinExistence type="predicted"/>
<name>A0A409VXH3_9AGAR</name>
<dbReference type="Proteomes" id="UP000284706">
    <property type="component" value="Unassembled WGS sequence"/>
</dbReference>
<feature type="region of interest" description="Disordered" evidence="1">
    <location>
        <begin position="418"/>
        <end position="442"/>
    </location>
</feature>
<evidence type="ECO:0000313" key="2">
    <source>
        <dbReference type="EMBL" id="PPQ70951.1"/>
    </source>
</evidence>
<accession>A0A409VXH3</accession>
<comment type="caution">
    <text evidence="2">The sequence shown here is derived from an EMBL/GenBank/DDBJ whole genome shotgun (WGS) entry which is preliminary data.</text>
</comment>
<protein>
    <submittedName>
        <fullName evidence="2">Uncharacterized protein</fullName>
    </submittedName>
</protein>
<reference evidence="2 3" key="1">
    <citation type="journal article" date="2018" name="Evol. Lett.">
        <title>Horizontal gene cluster transfer increased hallucinogenic mushroom diversity.</title>
        <authorList>
            <person name="Reynolds H.T."/>
            <person name="Vijayakumar V."/>
            <person name="Gluck-Thaler E."/>
            <person name="Korotkin H.B."/>
            <person name="Matheny P.B."/>
            <person name="Slot J.C."/>
        </authorList>
    </citation>
    <scope>NUCLEOTIDE SEQUENCE [LARGE SCALE GENOMIC DNA]</scope>
    <source>
        <strain evidence="2 3">SRW20</strain>
    </source>
</reference>
<dbReference type="OrthoDB" id="3351042at2759"/>
<evidence type="ECO:0000313" key="3">
    <source>
        <dbReference type="Proteomes" id="UP000284706"/>
    </source>
</evidence>
<keyword evidence="3" id="KW-1185">Reference proteome</keyword>
<dbReference type="AlphaFoldDB" id="A0A409VXH3"/>